<dbReference type="Proteomes" id="UP000677918">
    <property type="component" value="Unassembled WGS sequence"/>
</dbReference>
<name>A0A8J4H4C3_9BACL</name>
<dbReference type="InterPro" id="IPR006498">
    <property type="entry name" value="Tail_tube"/>
</dbReference>
<gene>
    <name evidence="1" type="ORF">XYCOK13_20910</name>
</gene>
<reference evidence="1" key="1">
    <citation type="submission" date="2021-04" db="EMBL/GenBank/DDBJ databases">
        <title>Draft genome sequence of Xylanibacillus composti strain K13.</title>
        <authorList>
            <person name="Uke A."/>
            <person name="Chhe C."/>
            <person name="Baramee S."/>
            <person name="Kosugi A."/>
        </authorList>
    </citation>
    <scope>NUCLEOTIDE SEQUENCE</scope>
    <source>
        <strain evidence="1">K13</strain>
    </source>
</reference>
<comment type="caution">
    <text evidence="1">The sequence shown here is derived from an EMBL/GenBank/DDBJ whole genome shotgun (WGS) entry which is preliminary data.</text>
</comment>
<keyword evidence="2" id="KW-1185">Reference proteome</keyword>
<evidence type="ECO:0000313" key="1">
    <source>
        <dbReference type="EMBL" id="GIQ69267.1"/>
    </source>
</evidence>
<proteinExistence type="predicted"/>
<dbReference type="EMBL" id="BOVK01000026">
    <property type="protein sequence ID" value="GIQ69267.1"/>
    <property type="molecule type" value="Genomic_DNA"/>
</dbReference>
<evidence type="ECO:0000313" key="2">
    <source>
        <dbReference type="Proteomes" id="UP000677918"/>
    </source>
</evidence>
<protein>
    <recommendedName>
        <fullName evidence="3">Phage tail protein</fullName>
    </recommendedName>
</protein>
<sequence length="173" mass="18698">MSRQIPEKLINFSVYRDGKEWLGTASVDLPSIAAMTETVSGAGIAGEVDSPTLGHYGSMTCTLNWRTLARPGVNLFQPKSHALTFRGAQQMYDTATGEYKSAGFTVAVKAIPKTGALGSLAPGTATNSTNEFELTYLKIDIDGRNVLEIDKFNFKCVIDGEDQLADVRQQLGM</sequence>
<accession>A0A8J4H4C3</accession>
<organism evidence="1 2">
    <name type="scientific">Xylanibacillus composti</name>
    <dbReference type="NCBI Taxonomy" id="1572762"/>
    <lineage>
        <taxon>Bacteria</taxon>
        <taxon>Bacillati</taxon>
        <taxon>Bacillota</taxon>
        <taxon>Bacilli</taxon>
        <taxon>Bacillales</taxon>
        <taxon>Paenibacillaceae</taxon>
        <taxon>Xylanibacillus</taxon>
    </lineage>
</organism>
<dbReference type="RefSeq" id="WP_213412073.1">
    <property type="nucleotide sequence ID" value="NZ_BOVK01000026.1"/>
</dbReference>
<dbReference type="AlphaFoldDB" id="A0A8J4H4C3"/>
<dbReference type="Pfam" id="PF04985">
    <property type="entry name" value="Phage_tube"/>
    <property type="match status" value="1"/>
</dbReference>
<evidence type="ECO:0008006" key="3">
    <source>
        <dbReference type="Google" id="ProtNLM"/>
    </source>
</evidence>